<reference evidence="13 14" key="1">
    <citation type="submission" date="2021-04" db="EMBL/GenBank/DDBJ databases">
        <authorList>
            <person name="Bliznina A."/>
        </authorList>
    </citation>
    <scope>NUCLEOTIDE SEQUENCE [LARGE SCALE GENOMIC DNA]</scope>
</reference>
<evidence type="ECO:0000259" key="12">
    <source>
        <dbReference type="PROSITE" id="PS50940"/>
    </source>
</evidence>
<feature type="region of interest" description="Disordered" evidence="9">
    <location>
        <begin position="2438"/>
        <end position="2498"/>
    </location>
</feature>
<protein>
    <recommendedName>
        <fullName evidence="2">chitinase</fullName>
        <ecNumber evidence="2">3.2.1.14</ecNumber>
    </recommendedName>
</protein>
<keyword evidence="10" id="KW-0472">Membrane</keyword>
<evidence type="ECO:0000313" key="14">
    <source>
        <dbReference type="Proteomes" id="UP001158576"/>
    </source>
</evidence>
<dbReference type="PROSITE" id="PS50026">
    <property type="entry name" value="EGF_3"/>
    <property type="match status" value="12"/>
</dbReference>
<keyword evidence="3 8" id="KW-0245">EGF-like domain</keyword>
<feature type="transmembrane region" description="Helical" evidence="10">
    <location>
        <begin position="199"/>
        <end position="223"/>
    </location>
</feature>
<dbReference type="InterPro" id="IPR000152">
    <property type="entry name" value="EGF-type_Asp/Asn_hydroxyl_site"/>
</dbReference>
<dbReference type="Gene3D" id="2.10.25.10">
    <property type="entry name" value="Laminin"/>
    <property type="match status" value="24"/>
</dbReference>
<feature type="transmembrane region" description="Helical" evidence="10">
    <location>
        <begin position="330"/>
        <end position="350"/>
    </location>
</feature>
<dbReference type="InterPro" id="IPR002668">
    <property type="entry name" value="CNT_N_dom"/>
</dbReference>
<keyword evidence="6" id="KW-0119">Carbohydrate metabolism</keyword>
<dbReference type="EC" id="3.2.1.14" evidence="2"/>
<evidence type="ECO:0000256" key="8">
    <source>
        <dbReference type="PROSITE-ProRule" id="PRU00076"/>
    </source>
</evidence>
<dbReference type="SUPFAM" id="SSF57625">
    <property type="entry name" value="Invertebrate chitin-binding proteins"/>
    <property type="match status" value="1"/>
</dbReference>
<dbReference type="InterPro" id="IPR000742">
    <property type="entry name" value="EGF"/>
</dbReference>
<dbReference type="Pfam" id="PF12662">
    <property type="entry name" value="cEGF"/>
    <property type="match status" value="1"/>
</dbReference>
<dbReference type="InterPro" id="IPR049883">
    <property type="entry name" value="NOTCH1_EGF-like"/>
</dbReference>
<feature type="transmembrane region" description="Helical" evidence="10">
    <location>
        <begin position="170"/>
        <end position="190"/>
    </location>
</feature>
<feature type="domain" description="EGF-like" evidence="11">
    <location>
        <begin position="1884"/>
        <end position="1924"/>
    </location>
</feature>
<feature type="disulfide bond" evidence="8">
    <location>
        <begin position="1895"/>
        <end position="1912"/>
    </location>
</feature>
<keyword evidence="10" id="KW-0812">Transmembrane</keyword>
<dbReference type="InterPro" id="IPR016187">
    <property type="entry name" value="CTDL_fold"/>
</dbReference>
<dbReference type="SUPFAM" id="SSF57184">
    <property type="entry name" value="Growth factor receptor domain"/>
    <property type="match status" value="5"/>
</dbReference>
<dbReference type="PROSITE" id="PS50940">
    <property type="entry name" value="CHIT_BIND_II"/>
    <property type="match status" value="1"/>
</dbReference>
<dbReference type="PROSITE" id="PS00010">
    <property type="entry name" value="ASX_HYDROXYL"/>
    <property type="match status" value="11"/>
</dbReference>
<dbReference type="PANTHER" id="PTHR24039">
    <property type="entry name" value="FIBRILLIN-RELATED"/>
    <property type="match status" value="1"/>
</dbReference>
<evidence type="ECO:0000256" key="6">
    <source>
        <dbReference type="ARBA" id="ARBA00023024"/>
    </source>
</evidence>
<feature type="domain" description="EGF-like" evidence="11">
    <location>
        <begin position="1587"/>
        <end position="1631"/>
    </location>
</feature>
<dbReference type="Proteomes" id="UP001158576">
    <property type="component" value="Chromosome PAR"/>
</dbReference>
<name>A0ABN7RSY1_OIKDI</name>
<dbReference type="SUPFAM" id="SSF56436">
    <property type="entry name" value="C-type lectin-like"/>
    <property type="match status" value="1"/>
</dbReference>
<feature type="compositionally biased region" description="Polar residues" evidence="9">
    <location>
        <begin position="2456"/>
        <end position="2465"/>
    </location>
</feature>
<feature type="disulfide bond" evidence="8">
    <location>
        <begin position="2033"/>
        <end position="2050"/>
    </location>
</feature>
<keyword evidence="6" id="KW-0146">Chitin degradation</keyword>
<feature type="transmembrane region" description="Helical" evidence="10">
    <location>
        <begin position="99"/>
        <end position="119"/>
    </location>
</feature>
<evidence type="ECO:0000313" key="13">
    <source>
        <dbReference type="EMBL" id="CAG5081260.1"/>
    </source>
</evidence>
<evidence type="ECO:0000256" key="7">
    <source>
        <dbReference type="ARBA" id="ARBA00023157"/>
    </source>
</evidence>
<evidence type="ECO:0000256" key="1">
    <source>
        <dbReference type="ARBA" id="ARBA00000822"/>
    </source>
</evidence>
<dbReference type="Pfam" id="PF07662">
    <property type="entry name" value="Nucleos_tra2_C"/>
    <property type="match status" value="1"/>
</dbReference>
<evidence type="ECO:0000256" key="5">
    <source>
        <dbReference type="ARBA" id="ARBA00022737"/>
    </source>
</evidence>
<feature type="compositionally biased region" description="Low complexity" evidence="9">
    <location>
        <begin position="2441"/>
        <end position="2454"/>
    </location>
</feature>
<feature type="domain" description="EGF-like" evidence="11">
    <location>
        <begin position="2022"/>
        <end position="2064"/>
    </location>
</feature>
<organism evidence="13 14">
    <name type="scientific">Oikopleura dioica</name>
    <name type="common">Tunicate</name>
    <dbReference type="NCBI Taxonomy" id="34765"/>
    <lineage>
        <taxon>Eukaryota</taxon>
        <taxon>Metazoa</taxon>
        <taxon>Chordata</taxon>
        <taxon>Tunicata</taxon>
        <taxon>Appendicularia</taxon>
        <taxon>Copelata</taxon>
        <taxon>Oikopleuridae</taxon>
        <taxon>Oikopleura</taxon>
    </lineage>
</organism>
<keyword evidence="6" id="KW-0624">Polysaccharide degradation</keyword>
<dbReference type="InterPro" id="IPR002557">
    <property type="entry name" value="Chitin-bd_dom"/>
</dbReference>
<evidence type="ECO:0000256" key="9">
    <source>
        <dbReference type="SAM" id="MobiDB-lite"/>
    </source>
</evidence>
<dbReference type="Pfam" id="PF01773">
    <property type="entry name" value="Nucleos_tra2_N"/>
    <property type="match status" value="1"/>
</dbReference>
<feature type="disulfide bond" evidence="8">
    <location>
        <begin position="1642"/>
        <end position="1659"/>
    </location>
</feature>
<evidence type="ECO:0000256" key="4">
    <source>
        <dbReference type="ARBA" id="ARBA00022729"/>
    </source>
</evidence>
<feature type="domain" description="EGF-like" evidence="11">
    <location>
        <begin position="2114"/>
        <end position="2151"/>
    </location>
</feature>
<dbReference type="PANTHER" id="PTHR24039:SF58">
    <property type="entry name" value="EGF-LIKE DOMAIN-CONTAINING PROTEIN"/>
    <property type="match status" value="1"/>
</dbReference>
<dbReference type="EMBL" id="OU015568">
    <property type="protein sequence ID" value="CAG5081260.1"/>
    <property type="molecule type" value="Genomic_DNA"/>
</dbReference>
<dbReference type="InterPro" id="IPR026823">
    <property type="entry name" value="cEGF"/>
</dbReference>
<dbReference type="PROSITE" id="PS01187">
    <property type="entry name" value="EGF_CA"/>
    <property type="match status" value="5"/>
</dbReference>
<feature type="domain" description="EGF-like" evidence="11">
    <location>
        <begin position="1944"/>
        <end position="1979"/>
    </location>
</feature>
<feature type="domain" description="EGF-like" evidence="11">
    <location>
        <begin position="994"/>
        <end position="1031"/>
    </location>
</feature>
<dbReference type="InterPro" id="IPR001881">
    <property type="entry name" value="EGF-like_Ca-bd_dom"/>
</dbReference>
<dbReference type="InterPro" id="IPR018097">
    <property type="entry name" value="EGF_Ca-bd_CS"/>
</dbReference>
<feature type="transmembrane region" description="Helical" evidence="10">
    <location>
        <begin position="288"/>
        <end position="309"/>
    </location>
</feature>
<accession>A0ABN7RSY1</accession>
<proteinExistence type="predicted"/>
<feature type="compositionally biased region" description="Pro residues" evidence="9">
    <location>
        <begin position="2471"/>
        <end position="2480"/>
    </location>
</feature>
<evidence type="ECO:0000256" key="2">
    <source>
        <dbReference type="ARBA" id="ARBA00012729"/>
    </source>
</evidence>
<dbReference type="Pfam" id="PF07670">
    <property type="entry name" value="Gate"/>
    <property type="match status" value="1"/>
</dbReference>
<dbReference type="Pfam" id="PF07645">
    <property type="entry name" value="EGF_CA"/>
    <property type="match status" value="14"/>
</dbReference>
<evidence type="ECO:0000256" key="3">
    <source>
        <dbReference type="ARBA" id="ARBA00022536"/>
    </source>
</evidence>
<feature type="domain" description="EGF-like" evidence="11">
    <location>
        <begin position="1522"/>
        <end position="1563"/>
    </location>
</feature>
<dbReference type="SMART" id="SM00179">
    <property type="entry name" value="EGF_CA"/>
    <property type="match status" value="24"/>
</dbReference>
<feature type="transmembrane region" description="Helical" evidence="10">
    <location>
        <begin position="450"/>
        <end position="469"/>
    </location>
</feature>
<dbReference type="PROSITE" id="PS01186">
    <property type="entry name" value="EGF_2"/>
    <property type="match status" value="6"/>
</dbReference>
<feature type="transmembrane region" description="Helical" evidence="10">
    <location>
        <begin position="561"/>
        <end position="583"/>
    </location>
</feature>
<gene>
    <name evidence="13" type="ORF">OKIOD_LOCUS1382</name>
</gene>
<feature type="domain" description="EGF-like" evidence="11">
    <location>
        <begin position="2204"/>
        <end position="2242"/>
    </location>
</feature>
<comment type="catalytic activity">
    <reaction evidence="1">
        <text>Random endo-hydrolysis of N-acetyl-beta-D-glucosaminide (1-&gt;4)-beta-linkages in chitin and chitodextrins.</text>
        <dbReference type="EC" id="3.2.1.14"/>
    </reaction>
</comment>
<evidence type="ECO:0000256" key="10">
    <source>
        <dbReference type="SAM" id="Phobius"/>
    </source>
</evidence>
<feature type="transmembrane region" description="Helical" evidence="10">
    <location>
        <begin position="257"/>
        <end position="282"/>
    </location>
</feature>
<dbReference type="InterPro" id="IPR011642">
    <property type="entry name" value="Gate_dom"/>
</dbReference>
<dbReference type="SUPFAM" id="SSF57196">
    <property type="entry name" value="EGF/Laminin"/>
    <property type="match status" value="6"/>
</dbReference>
<dbReference type="InterPro" id="IPR011657">
    <property type="entry name" value="CNT_C_dom"/>
</dbReference>
<keyword evidence="10" id="KW-1133">Transmembrane helix</keyword>
<keyword evidence="7 8" id="KW-1015">Disulfide bond</keyword>
<feature type="region of interest" description="Disordered" evidence="9">
    <location>
        <begin position="1"/>
        <end position="23"/>
    </location>
</feature>
<comment type="caution">
    <text evidence="8">Lacks conserved residue(s) required for the propagation of feature annotation.</text>
</comment>
<feature type="transmembrane region" description="Helical" evidence="10">
    <location>
        <begin position="72"/>
        <end position="93"/>
    </location>
</feature>
<feature type="domain" description="EGF-like" evidence="11">
    <location>
        <begin position="1632"/>
        <end position="1671"/>
    </location>
</feature>
<dbReference type="InterPro" id="IPR036508">
    <property type="entry name" value="Chitin-bd_dom_sf"/>
</dbReference>
<feature type="domain" description="EGF-like" evidence="11">
    <location>
        <begin position="1980"/>
        <end position="2021"/>
    </location>
</feature>
<feature type="domain" description="Chitin-binding type-2" evidence="12">
    <location>
        <begin position="830"/>
        <end position="892"/>
    </location>
</feature>
<evidence type="ECO:0000259" key="11">
    <source>
        <dbReference type="PROSITE" id="PS50026"/>
    </source>
</evidence>
<keyword evidence="4" id="KW-0732">Signal</keyword>
<dbReference type="SMART" id="SM00181">
    <property type="entry name" value="EGF"/>
    <property type="match status" value="24"/>
</dbReference>
<feature type="domain" description="EGF-like" evidence="11">
    <location>
        <begin position="1469"/>
        <end position="1507"/>
    </location>
</feature>
<sequence>MEETDFGVENKKSSSEENIEDEVAEKGAEDDFENFEYSLAKDLEHCTTWSFGLVIYWPFMKIRQLYHSHPRIPLYLGILFAIGLLIFAIFAMVRNFTSHGVVFLTLGVLVGLFKGWDWLDSKNNYKGPQLSSFQKKTQLGNWIFGGLFLCFAVAYALWTAFGKSGMNPQNLIGITGLVSYILLSIILSVAPHRIRWRPVFWGIGTQYIAAVIVLHTEWGYAAFEWLGEIISKFVSYAAFGVDFLFGESFPTDNFAFAVLPIIIFFSMVTSMLYYVGFLQYIIKKLAWLFSYFFGTTGPESMTTVGNMFLSMTESPLLIKPHIENLTNAEIFAVMTAGFASIAGSVLGGYIALGISAAHLLTATVMSAPAALAIAKIMHPEVQVSRYAGGKVAESEKLDAGNVIEAASRGISDAIMVVMNVAANLLGFVAIQNLLDDILAWLGNSVDQPGWSFSGLLGYIFYPFVIVMGIEPGDAIASARLVGTKTFFNEFIAFLDLSEMIKLRESGACKCSDSGQVQWLNQRSEALVTYALCGFSNFASVGIMIGAMSSLAPKRAPTFAKLAVRALAAGTIACLCTGCMVSIFSNVAPFPLIDFDGSLSRSATSKTVQVDDGTGPVPIPEALAGSGITSAGCNTQDADFGYPDCMPWTVYNGKILFRLSGYEYGRARANEACQAMGGWLAIPFTEQDNQDINNFLDAALGEPNDLVLAGATAGTESWFAPMANIEVVNGVQQLMWFGQQCKGFHLCTHFRDKPSAGFWDDCPDCAQCDSNCPDIPVYTYTGFSPNDSPQPHCMMYKILADPSVTFGNEFYWNEANCDRKLPALCEIDFKEVGCNAFGMENISSPKWKVDCTTYEYCDAGTIVMESCPPGTLFNQFADPPDCQDPSLVEDCNVDECETGEATCDPVGICEDTIGSYDCSCGPGFIEVEANATLPDNSTADSHTCWDINECDDPTLFECVIDSGCSNTIGSYECICDQWLAPSALDADGNPVSCIDDDECTRPDSCGPNTVCANTFPGYYCSCAMGFYDEGSETEQGAWDRIDNGVLVNENSTYIPMVNGSIIIGDGTICVDADECDAERDACPAEKLNVCTNTPGSFVCECAPGTRYINQTVSDECEDIDECTELTFVCDPNAACVNDIMDYLKLIAGDLVTYHCECRPGLNATDVDGFEYQICENVDECAQPDNSTWADICGDYAICTDAYPYYFEADPVAGTDAYQQVPYTCSCPEGFIVNETNSDLPPFSEFAPHEEQYAFTCSDRNECDFDKYGSYFCDLNNADGCGNTIGSFYCSCREGYGNTASGGCGDNNECSDEGLMYTCEGANPNCTRGIDCVQCVNTAGSYICGCNEGWDFVGSYANHQRLEALPLANCTLCDDWDEAVNGSCTLCGPMCVNYNECLNGQSECGVGWTLTGILTGDNVTCTDTTGSYYCTCPEGFYTADFNTFDNPLFGEYPPRTGEKNPNGGYDKKCYDIDECKYNMCGQPNQLCFNNIGSYECGCANGYEPTTYCVWEGLANETCIEVCIDINECDDNSTCIHTATGSDTCTNTEGSYICECGAGYIQHTNLTVNVEEGDDAGTVYNITNYLQCEDINECDDYTSYCHVDSNCNNTDGSYSCWCDDWRFIDVYGNGTLCEDLDECQGYNACNATTGSECHNHYGGYTCLCADGYRPDGTYNVTVANSICEDIPECEEQVDTCVTDPHEDTESFPWTLEEPYCSNSSDIAANNRCGLQASCKNTPGSFECTCNYPYTFGDGIAGGVGTGCNYPRECILGQHTCPSMADVQSRHPDIVFEAEPVECYEQPYFYQCRCTTGFFPLPDGQTCDTFDFAPYADEIAEYENNQKGLWCDDYNYTIGGDGVVNETVVYYAYGFSGNGFLLSEVGGTACGNQNECLDGSHNCDTNSSAICMDSSGGFTCSCPSGTTGDGVKVSEGGSSCVDIDECADCSTGGAGCPCSQNGNCTNTFGSFSCACLAGFSGDGKTCLDINECQTDNGGCDPVNGECINTQPGNECKCSEGWTGDGVTCTNINECDLVPNPCVNKTHSTCSDNDGSYDCICDTGYLDVADQCQDQDECIMDPSTLPFSCSASDPTFNKCVNTDGSYECQCITGYTDVAGTCTDDDECADPSSCQANADCTNLPGTFECNCASGYQDSIDQTECVDVNECIACYQGSPSCPCGANTWCTNEEPGFVCTCLPGYDFASNGVDCEDIDECTENAHDCGDHEVCSNEPGGFSCPCEDGYSKSTTGDDTCVDTNECIPCDSDPRDFFNCPCPNTASCVNTDGGHECWCPLGWWMSEDECVDVDECDAPEYLAAQTYWDDAAAAEAGGDFHEAGMTRRSADDPNAGCSDLENCLNNDGSFTCECIEGYQRIVNTTDCEDIDECSQNFPLDCVNIEGSYTCVIPPGLVLDGKIVLEWLIELQEQLNKNNTNTLNNNQTIDAQFFNNTGSGTTTPGPDIGINDFNSSDSFTSTLPPGVTNPPQPPPSNNTGDNGEGETSGDPHVRVSTKFGTPICFNFHGDNGRFVDLLSDPVTNFEVNAEIKSTGAITRFIAVGLVYSNGGVTHTIKCDEDGVVIQNNGETVGTYPYADTSIRNHGDIELSDNPGHRAGVTIKIQNVAEFVVTFKDRNHKKADKGVFIDDNHSMGFRTVNTDGISHAATGIIGQFITPFAYDTIEDTSPNFVVFHNRHVPAEQEFFHGLDYCMKVQDALIPTLLGNEISAYYSESLFGVNDPANMMDIMS</sequence>
<keyword evidence="14" id="KW-1185">Reference proteome</keyword>
<feature type="transmembrane region" description="Helical" evidence="10">
    <location>
        <begin position="139"/>
        <end position="158"/>
    </location>
</feature>
<keyword evidence="5" id="KW-0677">Repeat</keyword>
<feature type="domain" description="EGF-like" evidence="11">
    <location>
        <begin position="891"/>
        <end position="929"/>
    </location>
</feature>
<dbReference type="InterPro" id="IPR009030">
    <property type="entry name" value="Growth_fac_rcpt_cys_sf"/>
</dbReference>
<dbReference type="CDD" id="cd00054">
    <property type="entry name" value="EGF_CA"/>
    <property type="match status" value="10"/>
</dbReference>